<dbReference type="SMART" id="SM00333">
    <property type="entry name" value="TUDOR"/>
    <property type="match status" value="2"/>
</dbReference>
<evidence type="ECO:0000313" key="11">
    <source>
        <dbReference type="EMBL" id="OWR41929.1"/>
    </source>
</evidence>
<dbReference type="STRING" id="278856.A0A212EKB0"/>
<evidence type="ECO:0000259" key="8">
    <source>
        <dbReference type="PROSITE" id="PS50102"/>
    </source>
</evidence>
<sequence length="1997" mass="227048">MASRGRYQPQEWEREEFDNTFDAQYLDEETQGGVQLDHCKLYVTNISRALNEEGLTTAFSKYGTLVKVHVSRDPAKRYALITYETPGEAKLAMMKLNKTEPLRLNINIAHKKSNQDSRESREDTRKMKPRESNSYRDDASVSSKGRRKPDEFTNGNVNELDDPMNDDDLGLDEVLDTELELELTQLRFQQLKLQQAQLRCKQQMLLLNKGKKSGSKSSRCILPDGRIVVRNTSDKSDQPDNTYSSAAGDSRALNSCSCERWIGPDTSGTSTPSTCVLCSEDRSNKKSSQKTKVDTEKSYSLYGMDRSKSEFSKIVARKSEIADFKYSDIYSDSDEDETNRLIELRHSDYDDIVHDSLKIVIALAGYPKLKMRLKQMETFQRSINDVINMQFKAGLLKETPSFVDYYLNRGAIVCICKDAETRDWIFRISPGLRERMCTNLTYLKCKVKRLCLAVIKIPKSCWPASAPDAFKLLQYFNPTLKTHLWRIYSKKCVNDVEITSFLVDRVSGEIIRGPNFKNVIDYSQMEFELSGYTEIYYECFMSECEDLSSVASRAKLLDELRSLETTPRIKSETDEAKLKSDCDERKTYEVEIDKFVDGHDDDEKINDSEWTDNKNMETIESEGVEITEVSSSAVAMSEATGSIIESSENLVIGRNSNLNIDSNRGIAYHRRTNYLHVEHELKVAIVLEGYPQNKLEGTHIRRLKHLFKEFLHKDMKMQKFNNLIIPKFQDIYLSNGAVIYICDSLETKDYLTEILPKLINSTGLKLSFRDIKSLVRYTRVVMRLPKELSHFESQYILAQLKSKYPNLRPDCWKYYSDVAGKQKRQFGVEPESLEVIKSAEFDPTCDGEKLNFRVIDRQKRDVSLDESQVFDAKHSENENTKKVRDKILKAMYMLLEPEVLNSQLTKIRANHYCDVIEDDLKLYVGPDFHTIKRTIENIVVEAQGSDGDDFIPKLHDMYLFDGVIFIICQNMPSRLWIERNIPNINYKVDVALKATEFRGAVGIVSMLVKTDKSTDDVIAILQTQNPRLRTKFWRKISTVRSRVKIDAVLQIDKLSAQVISSDGFNAKIDDNFVQFKLGHLKSLIKPIQRRLEKIASKSTPKEDSKVPEYTHVSRENSANVVEKKESINEVDSENIFSQFKLNAGESKIFYYTGLNRSEKDSANSLKIDDNQDYMKMILKVPTNILPDCKDGLDIIFDLLEDKNPGLNTELWVVDKQSQFNKGKFHILIDKRSASLTLPSLQRLSSRTCLSCGGVADLYCGNCGLAPYCSQRCQQSDWNRRHKHVCHNLACSTTSELKVKETVDAGEPDTSTPAPLRQPHSSNRRDYKGDVSNKTKKNFNQKQTRNNGSFQNKNMRRPGRRDDDEESPEHAANKRDETINHIPNKIDTKPETKPKPDDKPRDKEPLKPPASLQDVTPKTRTIVPKEYLLDKLSLNETVLLSVESEADGGFICLTLHEANEHDYQLLCGQFGEECEGREAVFPRAGDLFALYCSGERAWYRARRLSGDRVALIDCSRVVNVTTNDRMVDLPPEYLQVPECCCQLNARGVQVGDNLKCTLVSKTSDGFKVSLRNAETDAAIGDGEVTRWRPAVQYEVDKTPASIPEVPRPSLSNMAAVFLVQNTGLDMFVRPAESRLRGVFERIIQDGVAAGMKALPLKDPPRAGQTVLCQHTDGHYYRGLCKRTNFKRNKYMIEFIEYGNTVISELEKLSPCPEELDVKNTPTPVALVRVDMKTVLNEKGQQYLEKIRDDEVELVVNSKDKSVVIQSGSVVELVEMKSKESVTRKLEMLCSPEWKKIEQNGGDVVDCEPLMYSSLKYYDLPSAKCELCVLDISTIRGGALGVCDATIGHEQRLEAVTEQIEAYVKSDLGKDPYLPKIEELCLAPCPPYPQYFRAVLCNHTAGSSEATVCYVDYNNVDTVEVKALRKMMREFTNTPALACHAEIRGFPANPSDSQLARALQYMKIDDQGRGQLTVEKCEKVDPGFYIVEAPGLLAAMMQS</sequence>
<keyword evidence="1" id="KW-0479">Metal-binding</keyword>
<evidence type="ECO:0000256" key="2">
    <source>
        <dbReference type="ARBA" id="ARBA00022771"/>
    </source>
</evidence>
<comment type="caution">
    <text evidence="11">The sequence shown here is derived from an EMBL/GenBank/DDBJ whole genome shotgun (WGS) entry which is preliminary data.</text>
</comment>
<dbReference type="Gene3D" id="6.10.140.2220">
    <property type="match status" value="1"/>
</dbReference>
<proteinExistence type="predicted"/>
<feature type="domain" description="Tudor" evidence="9">
    <location>
        <begin position="1658"/>
        <end position="1717"/>
    </location>
</feature>
<dbReference type="SUPFAM" id="SSF63748">
    <property type="entry name" value="Tudor/PWWP/MBT"/>
    <property type="match status" value="2"/>
</dbReference>
<dbReference type="PANTHER" id="PTHR48034">
    <property type="entry name" value="TRANSFORMER-2 SEX-DETERMINING PROTEIN-RELATED"/>
    <property type="match status" value="1"/>
</dbReference>
<dbReference type="PROSITE" id="PS50304">
    <property type="entry name" value="TUDOR"/>
    <property type="match status" value="2"/>
</dbReference>
<feature type="compositionally biased region" description="Basic and acidic residues" evidence="7">
    <location>
        <begin position="1322"/>
        <end position="1332"/>
    </location>
</feature>
<protein>
    <submittedName>
        <fullName evidence="11">RING finger protein 17</fullName>
    </submittedName>
</protein>
<accession>A0A212EKB0</accession>
<reference evidence="11 12" key="1">
    <citation type="journal article" date="2011" name="Cell">
        <title>The monarch butterfly genome yields insights into long-distance migration.</title>
        <authorList>
            <person name="Zhan S."/>
            <person name="Merlin C."/>
            <person name="Boore J.L."/>
            <person name="Reppert S.M."/>
        </authorList>
    </citation>
    <scope>NUCLEOTIDE SEQUENCE [LARGE SCALE GENOMIC DNA]</scope>
    <source>
        <strain evidence="11">F-2</strain>
    </source>
</reference>
<dbReference type="Pfam" id="PF00076">
    <property type="entry name" value="RRM_1"/>
    <property type="match status" value="1"/>
</dbReference>
<dbReference type="SUPFAM" id="SSF54928">
    <property type="entry name" value="RNA-binding domain, RBD"/>
    <property type="match status" value="1"/>
</dbReference>
<evidence type="ECO:0000256" key="3">
    <source>
        <dbReference type="ARBA" id="ARBA00022833"/>
    </source>
</evidence>
<feature type="compositionally biased region" description="Basic and acidic residues" evidence="7">
    <location>
        <begin position="113"/>
        <end position="139"/>
    </location>
</feature>
<dbReference type="eggNOG" id="KOG2039">
    <property type="taxonomic scope" value="Eukaryota"/>
</dbReference>
<feature type="region of interest" description="Disordered" evidence="7">
    <location>
        <begin position="231"/>
        <end position="250"/>
    </location>
</feature>
<feature type="compositionally biased region" description="Polar residues" evidence="7">
    <location>
        <begin position="239"/>
        <end position="250"/>
    </location>
</feature>
<evidence type="ECO:0000256" key="6">
    <source>
        <dbReference type="PROSITE-ProRule" id="PRU00176"/>
    </source>
</evidence>
<feature type="compositionally biased region" description="Basic and acidic residues" evidence="7">
    <location>
        <begin position="1367"/>
        <end position="1405"/>
    </location>
</feature>
<dbReference type="Gene3D" id="2.30.30.140">
    <property type="match status" value="2"/>
</dbReference>
<dbReference type="PROSITE" id="PS01360">
    <property type="entry name" value="ZF_MYND_1"/>
    <property type="match status" value="1"/>
</dbReference>
<feature type="domain" description="MYND-type" evidence="10">
    <location>
        <begin position="1248"/>
        <end position="1285"/>
    </location>
</feature>
<evidence type="ECO:0000259" key="9">
    <source>
        <dbReference type="PROSITE" id="PS50304"/>
    </source>
</evidence>
<dbReference type="PROSITE" id="PS50865">
    <property type="entry name" value="ZF_MYND_2"/>
    <property type="match status" value="1"/>
</dbReference>
<dbReference type="CDD" id="cd00590">
    <property type="entry name" value="RRM_SF"/>
    <property type="match status" value="1"/>
</dbReference>
<evidence type="ECO:0000256" key="5">
    <source>
        <dbReference type="PROSITE-ProRule" id="PRU00134"/>
    </source>
</evidence>
<keyword evidence="12" id="KW-1185">Reference proteome</keyword>
<evidence type="ECO:0000256" key="4">
    <source>
        <dbReference type="ARBA" id="ARBA00022884"/>
    </source>
</evidence>
<keyword evidence="2 5" id="KW-0863">Zinc-finger</keyword>
<dbReference type="SUPFAM" id="SSF144232">
    <property type="entry name" value="HIT/MYND zinc finger-like"/>
    <property type="match status" value="1"/>
</dbReference>
<dbReference type="PROSITE" id="PS50102">
    <property type="entry name" value="RRM"/>
    <property type="match status" value="1"/>
</dbReference>
<dbReference type="InterPro" id="IPR050441">
    <property type="entry name" value="RBM"/>
</dbReference>
<dbReference type="GO" id="GO:0003723">
    <property type="term" value="F:RNA binding"/>
    <property type="evidence" value="ECO:0007669"/>
    <property type="project" value="UniProtKB-UniRule"/>
</dbReference>
<evidence type="ECO:0000259" key="10">
    <source>
        <dbReference type="PROSITE" id="PS50865"/>
    </source>
</evidence>
<dbReference type="SMART" id="SM00360">
    <property type="entry name" value="RRM"/>
    <property type="match status" value="1"/>
</dbReference>
<dbReference type="GO" id="GO:0008270">
    <property type="term" value="F:zinc ion binding"/>
    <property type="evidence" value="ECO:0007669"/>
    <property type="project" value="UniProtKB-KW"/>
</dbReference>
<dbReference type="EMBL" id="AGBW02014294">
    <property type="protein sequence ID" value="OWR41929.1"/>
    <property type="molecule type" value="Genomic_DNA"/>
</dbReference>
<feature type="region of interest" description="Disordered" evidence="7">
    <location>
        <begin position="1096"/>
        <end position="1117"/>
    </location>
</feature>
<feature type="compositionally biased region" description="Acidic residues" evidence="7">
    <location>
        <begin position="159"/>
        <end position="169"/>
    </location>
</feature>
<dbReference type="InParanoid" id="A0A212EKB0"/>
<evidence type="ECO:0000313" key="12">
    <source>
        <dbReference type="Proteomes" id="UP000007151"/>
    </source>
</evidence>
<dbReference type="InterPro" id="IPR000504">
    <property type="entry name" value="RRM_dom"/>
</dbReference>
<evidence type="ECO:0000256" key="1">
    <source>
        <dbReference type="ARBA" id="ARBA00022723"/>
    </source>
</evidence>
<dbReference type="InterPro" id="IPR031961">
    <property type="entry name" value="DUF4780"/>
</dbReference>
<feature type="compositionally biased region" description="Basic and acidic residues" evidence="7">
    <location>
        <begin position="1096"/>
        <end position="1114"/>
    </location>
</feature>
<keyword evidence="4 6" id="KW-0694">RNA-binding</keyword>
<dbReference type="Pfam" id="PF00567">
    <property type="entry name" value="TUDOR"/>
    <property type="match status" value="2"/>
</dbReference>
<dbReference type="KEGG" id="dpl:KGM_215128"/>
<dbReference type="InterPro" id="IPR002893">
    <property type="entry name" value="Znf_MYND"/>
</dbReference>
<feature type="region of interest" description="Disordered" evidence="7">
    <location>
        <begin position="1302"/>
        <end position="1417"/>
    </location>
</feature>
<dbReference type="InterPro" id="IPR002999">
    <property type="entry name" value="Tudor"/>
</dbReference>
<dbReference type="Proteomes" id="UP000007151">
    <property type="component" value="Unassembled WGS sequence"/>
</dbReference>
<evidence type="ECO:0000256" key="7">
    <source>
        <dbReference type="SAM" id="MobiDB-lite"/>
    </source>
</evidence>
<keyword evidence="3" id="KW-0862">Zinc</keyword>
<dbReference type="InterPro" id="IPR012677">
    <property type="entry name" value="Nucleotide-bd_a/b_plait_sf"/>
</dbReference>
<dbReference type="Pfam" id="PF01753">
    <property type="entry name" value="zf-MYND"/>
    <property type="match status" value="1"/>
</dbReference>
<feature type="domain" description="RRM" evidence="8">
    <location>
        <begin position="39"/>
        <end position="111"/>
    </location>
</feature>
<name>A0A212EKB0_DANPL</name>
<dbReference type="Pfam" id="PF16012">
    <property type="entry name" value="DUF4780"/>
    <property type="match status" value="3"/>
</dbReference>
<organism evidence="11 12">
    <name type="scientific">Danaus plexippus plexippus</name>
    <dbReference type="NCBI Taxonomy" id="278856"/>
    <lineage>
        <taxon>Eukaryota</taxon>
        <taxon>Metazoa</taxon>
        <taxon>Ecdysozoa</taxon>
        <taxon>Arthropoda</taxon>
        <taxon>Hexapoda</taxon>
        <taxon>Insecta</taxon>
        <taxon>Pterygota</taxon>
        <taxon>Neoptera</taxon>
        <taxon>Endopterygota</taxon>
        <taxon>Lepidoptera</taxon>
        <taxon>Glossata</taxon>
        <taxon>Ditrysia</taxon>
        <taxon>Papilionoidea</taxon>
        <taxon>Nymphalidae</taxon>
        <taxon>Danainae</taxon>
        <taxon>Danaini</taxon>
        <taxon>Danaina</taxon>
        <taxon>Danaus</taxon>
        <taxon>Danaus</taxon>
    </lineage>
</organism>
<feature type="region of interest" description="Disordered" evidence="7">
    <location>
        <begin position="104"/>
        <end position="169"/>
    </location>
</feature>
<dbReference type="InterPro" id="IPR035979">
    <property type="entry name" value="RBD_domain_sf"/>
</dbReference>
<dbReference type="Gene3D" id="3.30.70.330">
    <property type="match status" value="1"/>
</dbReference>
<feature type="domain" description="Tudor" evidence="9">
    <location>
        <begin position="1872"/>
        <end position="1932"/>
    </location>
</feature>
<gene>
    <name evidence="11" type="ORF">KGM_215128</name>
</gene>